<feature type="non-terminal residue" evidence="3">
    <location>
        <position position="331"/>
    </location>
</feature>
<dbReference type="AlphaFoldDB" id="A0A6A6UZ97"/>
<feature type="region of interest" description="Disordered" evidence="1">
    <location>
        <begin position="114"/>
        <end position="135"/>
    </location>
</feature>
<feature type="domain" description="5'-3' DNA helicase ZGRF1-like N-terminal" evidence="2">
    <location>
        <begin position="23"/>
        <end position="103"/>
    </location>
</feature>
<feature type="compositionally biased region" description="Pro residues" evidence="1">
    <location>
        <begin position="280"/>
        <end position="289"/>
    </location>
</feature>
<proteinExistence type="predicted"/>
<dbReference type="OrthoDB" id="6513042at2759"/>
<gene>
    <name evidence="3" type="ORF">M011DRAFT_371337</name>
</gene>
<dbReference type="PANTHER" id="PTHR28535">
    <property type="entry name" value="ZINC FINGER GRF-TYPE CONTAINING 1"/>
    <property type="match status" value="1"/>
</dbReference>
<feature type="compositionally biased region" description="Low complexity" evidence="1">
    <location>
        <begin position="320"/>
        <end position="331"/>
    </location>
</feature>
<dbReference type="PANTHER" id="PTHR28535:SF1">
    <property type="entry name" value="PROTEIN ZGRF1"/>
    <property type="match status" value="1"/>
</dbReference>
<feature type="region of interest" description="Disordered" evidence="1">
    <location>
        <begin position="169"/>
        <end position="331"/>
    </location>
</feature>
<reference evidence="3" key="1">
    <citation type="journal article" date="2020" name="Stud. Mycol.">
        <title>101 Dothideomycetes genomes: a test case for predicting lifestyles and emergence of pathogens.</title>
        <authorList>
            <person name="Haridas S."/>
            <person name="Albert R."/>
            <person name="Binder M."/>
            <person name="Bloem J."/>
            <person name="Labutti K."/>
            <person name="Salamov A."/>
            <person name="Andreopoulos B."/>
            <person name="Baker S."/>
            <person name="Barry K."/>
            <person name="Bills G."/>
            <person name="Bluhm B."/>
            <person name="Cannon C."/>
            <person name="Castanera R."/>
            <person name="Culley D."/>
            <person name="Daum C."/>
            <person name="Ezra D."/>
            <person name="Gonzalez J."/>
            <person name="Henrissat B."/>
            <person name="Kuo A."/>
            <person name="Liang C."/>
            <person name="Lipzen A."/>
            <person name="Lutzoni F."/>
            <person name="Magnuson J."/>
            <person name="Mondo S."/>
            <person name="Nolan M."/>
            <person name="Ohm R."/>
            <person name="Pangilinan J."/>
            <person name="Park H.-J."/>
            <person name="Ramirez L."/>
            <person name="Alfaro M."/>
            <person name="Sun H."/>
            <person name="Tritt A."/>
            <person name="Yoshinaga Y."/>
            <person name="Zwiers L.-H."/>
            <person name="Turgeon B."/>
            <person name="Goodwin S."/>
            <person name="Spatafora J."/>
            <person name="Crous P."/>
            <person name="Grigoriev I."/>
        </authorList>
    </citation>
    <scope>NUCLEOTIDE SEQUENCE</scope>
    <source>
        <strain evidence="3">CBS 119925</strain>
    </source>
</reference>
<evidence type="ECO:0000256" key="1">
    <source>
        <dbReference type="SAM" id="MobiDB-lite"/>
    </source>
</evidence>
<protein>
    <recommendedName>
        <fullName evidence="2">5'-3' DNA helicase ZGRF1-like N-terminal domain-containing protein</fullName>
    </recommendedName>
</protein>
<dbReference type="Proteomes" id="UP000799440">
    <property type="component" value="Unassembled WGS sequence"/>
</dbReference>
<dbReference type="EMBL" id="MU006603">
    <property type="protein sequence ID" value="KAF2742846.1"/>
    <property type="molecule type" value="Genomic_DNA"/>
</dbReference>
<dbReference type="GO" id="GO:0035861">
    <property type="term" value="C:site of double-strand break"/>
    <property type="evidence" value="ECO:0007669"/>
    <property type="project" value="TreeGrafter"/>
</dbReference>
<feature type="compositionally biased region" description="Polar residues" evidence="1">
    <location>
        <begin position="239"/>
        <end position="252"/>
    </location>
</feature>
<dbReference type="InterPro" id="IPR018838">
    <property type="entry name" value="ZGRF1-like_N"/>
</dbReference>
<evidence type="ECO:0000313" key="4">
    <source>
        <dbReference type="Proteomes" id="UP000799440"/>
    </source>
</evidence>
<keyword evidence="4" id="KW-1185">Reference proteome</keyword>
<dbReference type="InterPro" id="IPR052800">
    <property type="entry name" value="DNA_Repair_Helicase_ZGRF1"/>
</dbReference>
<dbReference type="GO" id="GO:0006302">
    <property type="term" value="P:double-strand break repair"/>
    <property type="evidence" value="ECO:0007669"/>
    <property type="project" value="TreeGrafter"/>
</dbReference>
<dbReference type="Pfam" id="PF10382">
    <property type="entry name" value="ZGRF1-like_N"/>
    <property type="match status" value="1"/>
</dbReference>
<dbReference type="GO" id="GO:0005634">
    <property type="term" value="C:nucleus"/>
    <property type="evidence" value="ECO:0007669"/>
    <property type="project" value="TreeGrafter"/>
</dbReference>
<accession>A0A6A6UZ97</accession>
<name>A0A6A6UZ97_9PLEO</name>
<organism evidence="3 4">
    <name type="scientific">Sporormia fimetaria CBS 119925</name>
    <dbReference type="NCBI Taxonomy" id="1340428"/>
    <lineage>
        <taxon>Eukaryota</taxon>
        <taxon>Fungi</taxon>
        <taxon>Dikarya</taxon>
        <taxon>Ascomycota</taxon>
        <taxon>Pezizomycotina</taxon>
        <taxon>Dothideomycetes</taxon>
        <taxon>Pleosporomycetidae</taxon>
        <taxon>Pleosporales</taxon>
        <taxon>Sporormiaceae</taxon>
        <taxon>Sporormia</taxon>
    </lineage>
</organism>
<evidence type="ECO:0000259" key="2">
    <source>
        <dbReference type="Pfam" id="PF10382"/>
    </source>
</evidence>
<sequence>MTAPLHNPPRLSGLPASQNNAPVAEFRCLFTHDLRRKQKRWQDGFLKFHSFNSRVMVYDTNRNFQGDTYWKDSNAIQEGDELTLDKGIMVEVADAVGVSQTDLTPLFEKTKKPLQENGIPDARPTARPVSRPLAGSQLRHKSLNALLGTPKGPIGKALPVKSPFELRMEKEKEKENGSPSRAVKRQKTTHVAVPQPEAPRRETSSTTDPLPPPLHKPSRTRPSKTHDPIPPGAPVITLDETSSDMPPSSPISRPSLVPGLETDHRYAASKALPAEQISTRPPPVKPPTLPELDLDGRRPVQRTPRLPKRGIPLPRAAVETPKQPQSTSSPP</sequence>
<evidence type="ECO:0000313" key="3">
    <source>
        <dbReference type="EMBL" id="KAF2742846.1"/>
    </source>
</evidence>